<sequence>MQHHQIYDLVDLNLAEFSSQRREIEGISEFRDNPDYEHFDATQLFYDCVLSPDGKSLRFTAPLFGSFWDVFRAAIRIDGEPVSRLKRVSIPRTSSPRCELVEVPWREGSQLSFVIDGQSIPITPRSSAANAFKGRNALLCVSKNNDLTWIRDWAQFHANAHGADAVVLFDNGSDAYRLEDISACLAEVDGIDVSAVVRAPFEYGRQLKKPFKLNTKFFQVGMLNLARRDFLAQSRAVLSIDIDEMVMRGKNSIFDVACRSPFGMVSTRGKWVFPDPKLELPLPHNANVYLPERYFSQPKWCARPNGLLSRIGWDVHAVGARFEGLGRVWPRNEWHVHCAGTTTSWKSWSRRFKKNNDLTFSKAVANQWDACLGSGQGK</sequence>
<dbReference type="RefSeq" id="WP_263953542.1">
    <property type="nucleotide sequence ID" value="NZ_JAOYFC010000002.1"/>
</dbReference>
<gene>
    <name evidence="1" type="ORF">OH136_08975</name>
</gene>
<protein>
    <submittedName>
        <fullName evidence="1">Uncharacterized protein</fullName>
    </submittedName>
</protein>
<evidence type="ECO:0000313" key="2">
    <source>
        <dbReference type="Proteomes" id="UP001208041"/>
    </source>
</evidence>
<proteinExistence type="predicted"/>
<evidence type="ECO:0000313" key="1">
    <source>
        <dbReference type="EMBL" id="MCV6824687.1"/>
    </source>
</evidence>
<accession>A0AAE3J3F8</accession>
<comment type="caution">
    <text evidence="1">The sequence shown here is derived from an EMBL/GenBank/DDBJ whole genome shotgun (WGS) entry which is preliminary data.</text>
</comment>
<dbReference type="Proteomes" id="UP001208041">
    <property type="component" value="Unassembled WGS sequence"/>
</dbReference>
<keyword evidence="2" id="KW-1185">Reference proteome</keyword>
<organism evidence="1 2">
    <name type="scientific">Halocynthiibacter halioticoli</name>
    <dbReference type="NCBI Taxonomy" id="2986804"/>
    <lineage>
        <taxon>Bacteria</taxon>
        <taxon>Pseudomonadati</taxon>
        <taxon>Pseudomonadota</taxon>
        <taxon>Alphaproteobacteria</taxon>
        <taxon>Rhodobacterales</taxon>
        <taxon>Paracoccaceae</taxon>
        <taxon>Halocynthiibacter</taxon>
    </lineage>
</organism>
<dbReference type="AlphaFoldDB" id="A0AAE3J3F8"/>
<dbReference type="EMBL" id="JAOYFC010000002">
    <property type="protein sequence ID" value="MCV6824687.1"/>
    <property type="molecule type" value="Genomic_DNA"/>
</dbReference>
<reference evidence="1" key="1">
    <citation type="submission" date="2022-10" db="EMBL/GenBank/DDBJ databases">
        <authorList>
            <person name="Yue Y."/>
        </authorList>
    </citation>
    <scope>NUCLEOTIDE SEQUENCE</scope>
    <source>
        <strain evidence="1">Z654</strain>
    </source>
</reference>
<name>A0AAE3J3F8_9RHOB</name>